<feature type="domain" description="NADP-dependent oxidoreductase" evidence="7">
    <location>
        <begin position="15"/>
        <end position="258"/>
    </location>
</feature>
<comment type="similarity">
    <text evidence="1">Belongs to the aldo/keto reductase family.</text>
</comment>
<evidence type="ECO:0000313" key="9">
    <source>
        <dbReference type="Proteomes" id="UP000286848"/>
    </source>
</evidence>
<feature type="active site" description="Proton donor" evidence="4">
    <location>
        <position position="49"/>
    </location>
</feature>
<evidence type="ECO:0000256" key="2">
    <source>
        <dbReference type="ARBA" id="ARBA00022857"/>
    </source>
</evidence>
<dbReference type="PROSITE" id="PS00798">
    <property type="entry name" value="ALDOKETO_REDUCTASE_1"/>
    <property type="match status" value="1"/>
</dbReference>
<dbReference type="AlphaFoldDB" id="A0A401IWF9"/>
<dbReference type="PROSITE" id="PS00062">
    <property type="entry name" value="ALDOKETO_REDUCTASE_2"/>
    <property type="match status" value="1"/>
</dbReference>
<dbReference type="PANTHER" id="PTHR43827">
    <property type="entry name" value="2,5-DIKETO-D-GLUCONIC ACID REDUCTASE"/>
    <property type="match status" value="1"/>
</dbReference>
<dbReference type="InterPro" id="IPR036812">
    <property type="entry name" value="NAD(P)_OxRdtase_dom_sf"/>
</dbReference>
<reference evidence="8 9" key="1">
    <citation type="journal article" date="2019" name="Int. J. Syst. Evol. Microbiol.">
        <title>Lactobacillus salitolerans sp. nov., a novel lactic acid bacterium isolated from spent mushroom substrates.</title>
        <authorList>
            <person name="Tohno M."/>
            <person name="Tanizawa Y."/>
            <person name="Kojima Y."/>
            <person name="Sakamoto M."/>
            <person name="Nakamura Y."/>
            <person name="Ohkuma M."/>
            <person name="Kobayashi H."/>
        </authorList>
    </citation>
    <scope>NUCLEOTIDE SEQUENCE [LARGE SCALE GENOMIC DNA]</scope>
    <source>
        <strain evidence="8 9">YK43</strain>
    </source>
</reference>
<accession>A0A401IWF9</accession>
<dbReference type="Pfam" id="PF00248">
    <property type="entry name" value="Aldo_ket_red"/>
    <property type="match status" value="1"/>
</dbReference>
<evidence type="ECO:0000256" key="6">
    <source>
        <dbReference type="PIRSR" id="PIRSR000097-3"/>
    </source>
</evidence>
<evidence type="ECO:0000256" key="4">
    <source>
        <dbReference type="PIRSR" id="PIRSR000097-1"/>
    </source>
</evidence>
<dbReference type="PIRSF" id="PIRSF000097">
    <property type="entry name" value="AKR"/>
    <property type="match status" value="1"/>
</dbReference>
<protein>
    <submittedName>
        <fullName evidence="8">Oxidoreductase</fullName>
    </submittedName>
</protein>
<dbReference type="PRINTS" id="PR00069">
    <property type="entry name" value="ALDKETRDTASE"/>
</dbReference>
<keyword evidence="3" id="KW-0560">Oxidoreductase</keyword>
<dbReference type="GO" id="GO:0016616">
    <property type="term" value="F:oxidoreductase activity, acting on the CH-OH group of donors, NAD or NADP as acceptor"/>
    <property type="evidence" value="ECO:0007669"/>
    <property type="project" value="UniProtKB-ARBA"/>
</dbReference>
<dbReference type="RefSeq" id="WP_124978551.1">
    <property type="nucleotide sequence ID" value="NZ_BFFP01000067.1"/>
</dbReference>
<feature type="binding site" evidence="5">
    <location>
        <position position="107"/>
    </location>
    <ligand>
        <name>substrate</name>
    </ligand>
</feature>
<dbReference type="CDD" id="cd19071">
    <property type="entry name" value="AKR_AKR1-5-like"/>
    <property type="match status" value="1"/>
</dbReference>
<evidence type="ECO:0000256" key="5">
    <source>
        <dbReference type="PIRSR" id="PIRSR000097-2"/>
    </source>
</evidence>
<proteinExistence type="inferred from homology"/>
<dbReference type="PANTHER" id="PTHR43827:SF3">
    <property type="entry name" value="NADP-DEPENDENT OXIDOREDUCTASE DOMAIN-CONTAINING PROTEIN"/>
    <property type="match status" value="1"/>
</dbReference>
<sequence length="264" mass="29754">MEQITLNNDVKIPQLGLGVFQIEDQKVLQDAVQAAIKDGYRHFDTAALYRNEKELGQVLADSGLKRDEYFVTSKVWNDVTTYDETKAAFAESLKKLGTEYLDLYLIHWPTEGYLEKWRALEDLYEDGKVRAIGVSNFEKDDLANLLTNARVKPAVDQVETHPYYQRPELHQLLTELGIAYESWSPLGRAQNGALQDPTIAAIAQAHEKSTAQVILRWHLQLGEIVIPKSTHAARIAENSAVFDFELTPEEMTLIAQLDQGQAVG</sequence>
<dbReference type="OrthoDB" id="9804790at2"/>
<feature type="site" description="Lowers pKa of active site Tyr" evidence="6">
    <location>
        <position position="74"/>
    </location>
</feature>
<gene>
    <name evidence="8" type="ORF">LFYK43_23330</name>
</gene>
<organism evidence="8 9">
    <name type="scientific">Ligilactobacillus salitolerans</name>
    <dbReference type="NCBI Taxonomy" id="1808352"/>
    <lineage>
        <taxon>Bacteria</taxon>
        <taxon>Bacillati</taxon>
        <taxon>Bacillota</taxon>
        <taxon>Bacilli</taxon>
        <taxon>Lactobacillales</taxon>
        <taxon>Lactobacillaceae</taxon>
        <taxon>Ligilactobacillus</taxon>
    </lineage>
</organism>
<dbReference type="InterPro" id="IPR020471">
    <property type="entry name" value="AKR"/>
</dbReference>
<evidence type="ECO:0000313" key="8">
    <source>
        <dbReference type="EMBL" id="GBG95874.1"/>
    </source>
</evidence>
<dbReference type="PROSITE" id="PS00063">
    <property type="entry name" value="ALDOKETO_REDUCTASE_3"/>
    <property type="match status" value="1"/>
</dbReference>
<dbReference type="InterPro" id="IPR018170">
    <property type="entry name" value="Aldo/ket_reductase_CS"/>
</dbReference>
<keyword evidence="9" id="KW-1185">Reference proteome</keyword>
<dbReference type="FunFam" id="3.20.20.100:FF:000015">
    <property type="entry name" value="Oxidoreductase, aldo/keto reductase family"/>
    <property type="match status" value="1"/>
</dbReference>
<comment type="caution">
    <text evidence="8">The sequence shown here is derived from an EMBL/GenBank/DDBJ whole genome shotgun (WGS) entry which is preliminary data.</text>
</comment>
<dbReference type="Proteomes" id="UP000286848">
    <property type="component" value="Unassembled WGS sequence"/>
</dbReference>
<keyword evidence="2" id="KW-0521">NADP</keyword>
<name>A0A401IWF9_9LACO</name>
<evidence type="ECO:0000256" key="3">
    <source>
        <dbReference type="ARBA" id="ARBA00023002"/>
    </source>
</evidence>
<dbReference type="EMBL" id="BFFP01000067">
    <property type="protein sequence ID" value="GBG95874.1"/>
    <property type="molecule type" value="Genomic_DNA"/>
</dbReference>
<evidence type="ECO:0000259" key="7">
    <source>
        <dbReference type="Pfam" id="PF00248"/>
    </source>
</evidence>
<dbReference type="SUPFAM" id="SSF51430">
    <property type="entry name" value="NAD(P)-linked oxidoreductase"/>
    <property type="match status" value="1"/>
</dbReference>
<dbReference type="Gene3D" id="3.20.20.100">
    <property type="entry name" value="NADP-dependent oxidoreductase domain"/>
    <property type="match status" value="1"/>
</dbReference>
<evidence type="ECO:0000256" key="1">
    <source>
        <dbReference type="ARBA" id="ARBA00007905"/>
    </source>
</evidence>
<dbReference type="InterPro" id="IPR023210">
    <property type="entry name" value="NADP_OxRdtase_dom"/>
</dbReference>